<dbReference type="Pfam" id="PF07282">
    <property type="entry name" value="Cas12f1-like_TNB"/>
    <property type="match status" value="1"/>
</dbReference>
<evidence type="ECO:0000259" key="6">
    <source>
        <dbReference type="Pfam" id="PF01385"/>
    </source>
</evidence>
<evidence type="ECO:0000256" key="4">
    <source>
        <dbReference type="ARBA" id="ARBA00023125"/>
    </source>
</evidence>
<accession>E0UHC4</accession>
<evidence type="ECO:0000313" key="9">
    <source>
        <dbReference type="Proteomes" id="UP000008206"/>
    </source>
</evidence>
<keyword evidence="9" id="KW-1185">Reference proteome</keyword>
<evidence type="ECO:0000313" key="8">
    <source>
        <dbReference type="EMBL" id="ADN16838.1"/>
    </source>
</evidence>
<evidence type="ECO:0000259" key="7">
    <source>
        <dbReference type="Pfam" id="PF07282"/>
    </source>
</evidence>
<keyword evidence="3" id="KW-0815">Transposition</keyword>
<dbReference type="HOGENOM" id="CLU_032903_0_2_3"/>
<dbReference type="GO" id="GO:0003677">
    <property type="term" value="F:DNA binding"/>
    <property type="evidence" value="ECO:0007669"/>
    <property type="project" value="UniProtKB-KW"/>
</dbReference>
<dbReference type="PANTHER" id="PTHR30405">
    <property type="entry name" value="TRANSPOSASE"/>
    <property type="match status" value="1"/>
</dbReference>
<evidence type="ECO:0000256" key="1">
    <source>
        <dbReference type="ARBA" id="ARBA00008761"/>
    </source>
</evidence>
<dbReference type="InterPro" id="IPR051399">
    <property type="entry name" value="RNA-guided_DNA_endo/Transpos"/>
</dbReference>
<evidence type="ECO:0000256" key="3">
    <source>
        <dbReference type="ARBA" id="ARBA00022578"/>
    </source>
</evidence>
<feature type="domain" description="Probable transposase IS891/IS1136/IS1341" evidence="6">
    <location>
        <begin position="182"/>
        <end position="301"/>
    </location>
</feature>
<organism evidence="8 9">
    <name type="scientific">Gloeothece verrucosa (strain PCC 7822)</name>
    <name type="common">Cyanothece sp. (strain PCC 7822)</name>
    <dbReference type="NCBI Taxonomy" id="497965"/>
    <lineage>
        <taxon>Bacteria</taxon>
        <taxon>Bacillati</taxon>
        <taxon>Cyanobacteriota</taxon>
        <taxon>Cyanophyceae</taxon>
        <taxon>Oscillatoriophycideae</taxon>
        <taxon>Chroococcales</taxon>
        <taxon>Aphanothecaceae</taxon>
        <taxon>Gloeothece</taxon>
        <taxon>Gloeothece verrucosa</taxon>
    </lineage>
</organism>
<dbReference type="OrthoDB" id="443538at2"/>
<dbReference type="InterPro" id="IPR001959">
    <property type="entry name" value="Transposase"/>
</dbReference>
<dbReference type="PANTHER" id="PTHR30405:SF25">
    <property type="entry name" value="RNA-GUIDED DNA ENDONUCLEASE INSQ-RELATED"/>
    <property type="match status" value="1"/>
</dbReference>
<proteinExistence type="inferred from homology"/>
<evidence type="ECO:0000256" key="2">
    <source>
        <dbReference type="ARBA" id="ARBA00011044"/>
    </source>
</evidence>
<dbReference type="RefSeq" id="WP_013324876.1">
    <property type="nucleotide sequence ID" value="NC_014501.1"/>
</dbReference>
<dbReference type="NCBIfam" id="NF040570">
    <property type="entry name" value="guided_TnpB"/>
    <property type="match status" value="1"/>
</dbReference>
<sequence>MYAIKLELKLNNIERSYLAGCAGYARLVYNYGLDLIKSSWSFEGIKVGDGSRLAAIKKILTNHVMANDKYKWMKKYPSTIYQSALNNLGKAMSRYRKGLGKLPVLKAKKDGDSFTVYKSSGIYPSKGRAMLPFSNRQVIQAGKKIIIPGLGTFRLKEELLFTCSSQTFTISRSSHKWYVSFTIDAEKIPPIIQKNELVGIDLGVKAFATLSTGKVYEMPKTLKEAKTKLSQFQWANRNKQLGNRKKKIKASNRAKLYYRQLAKKHSRVSNIRKDFLHKTTTDISRENSRLRIEDLNVSGMLANCKLSEAVANQGFYEFRRQLEYKQKFYSTQVEIVDRWYPSSKTCSSCGHQQPIKLSQRVFDCQICNSQIDRDLNASINLKNAPVNKVRLA</sequence>
<dbReference type="InterPro" id="IPR010095">
    <property type="entry name" value="Cas12f1-like_TNB"/>
</dbReference>
<evidence type="ECO:0000256" key="5">
    <source>
        <dbReference type="ARBA" id="ARBA00023172"/>
    </source>
</evidence>
<dbReference type="GO" id="GO:0006310">
    <property type="term" value="P:DNA recombination"/>
    <property type="evidence" value="ECO:0007669"/>
    <property type="project" value="UniProtKB-KW"/>
</dbReference>
<keyword evidence="4" id="KW-0238">DNA-binding</keyword>
<protein>
    <submittedName>
        <fullName evidence="8">Transposase, IS605 OrfB family</fullName>
    </submittedName>
</protein>
<keyword evidence="5" id="KW-0233">DNA recombination</keyword>
<dbReference type="GO" id="GO:0032196">
    <property type="term" value="P:transposition"/>
    <property type="evidence" value="ECO:0007669"/>
    <property type="project" value="UniProtKB-KW"/>
</dbReference>
<dbReference type="Pfam" id="PF01385">
    <property type="entry name" value="OrfB_IS605"/>
    <property type="match status" value="1"/>
</dbReference>
<comment type="similarity">
    <text evidence="2">In the N-terminal section; belongs to the transposase 2 family.</text>
</comment>
<dbReference type="Proteomes" id="UP000008206">
    <property type="component" value="Chromosome"/>
</dbReference>
<name>E0UHC4_GLOV7</name>
<dbReference type="KEGG" id="cyj:Cyan7822_4947"/>
<dbReference type="eggNOG" id="COG0675">
    <property type="taxonomic scope" value="Bacteria"/>
</dbReference>
<dbReference type="EMBL" id="CP002198">
    <property type="protein sequence ID" value="ADN16838.1"/>
    <property type="molecule type" value="Genomic_DNA"/>
</dbReference>
<dbReference type="STRING" id="497965.Cyan7822_4947"/>
<reference evidence="9" key="1">
    <citation type="journal article" date="2011" name="MBio">
        <title>Novel metabolic attributes of the genus Cyanothece, comprising a group of unicellular nitrogen-fixing Cyanobacteria.</title>
        <authorList>
            <person name="Bandyopadhyay A."/>
            <person name="Elvitigala T."/>
            <person name="Welsh E."/>
            <person name="Stockel J."/>
            <person name="Liberton M."/>
            <person name="Min H."/>
            <person name="Sherman L.A."/>
            <person name="Pakrasi H.B."/>
        </authorList>
    </citation>
    <scope>NUCLEOTIDE SEQUENCE [LARGE SCALE GENOMIC DNA]</scope>
    <source>
        <strain evidence="9">PCC 7822</strain>
    </source>
</reference>
<comment type="similarity">
    <text evidence="1">In the C-terminal section; belongs to the transposase 35 family.</text>
</comment>
<dbReference type="AlphaFoldDB" id="E0UHC4"/>
<gene>
    <name evidence="8" type="ordered locus">Cyan7822_4947</name>
</gene>
<feature type="domain" description="Cas12f1-like TNB" evidence="7">
    <location>
        <begin position="315"/>
        <end position="381"/>
    </location>
</feature>